<dbReference type="AlphaFoldDB" id="A0ABD0X794"/>
<evidence type="ECO:0000256" key="1">
    <source>
        <dbReference type="SAM" id="SignalP"/>
    </source>
</evidence>
<gene>
    <name evidence="2" type="ORF">UPYG_G00115400</name>
</gene>
<feature type="chain" id="PRO_5044750305" description="Liver-expressed antimicrobial peptide 2" evidence="1">
    <location>
        <begin position="28"/>
        <end position="92"/>
    </location>
</feature>
<sequence length="92" mass="10099">MPSQNYTKTKLGLCLLTVNILHQQVCASPIGSLDSTLSLHQDVKVLERRVRMTPLWRLIGAKPTGANCGDHIECSTQNCRRGRCALSAVVHS</sequence>
<evidence type="ECO:0000313" key="3">
    <source>
        <dbReference type="Proteomes" id="UP001557470"/>
    </source>
</evidence>
<evidence type="ECO:0000313" key="2">
    <source>
        <dbReference type="EMBL" id="KAL0993904.1"/>
    </source>
</evidence>
<dbReference type="EMBL" id="JAGEUA010000003">
    <property type="protein sequence ID" value="KAL0993904.1"/>
    <property type="molecule type" value="Genomic_DNA"/>
</dbReference>
<dbReference type="InterPro" id="IPR009955">
    <property type="entry name" value="LEAP-2"/>
</dbReference>
<organism evidence="2 3">
    <name type="scientific">Umbra pygmaea</name>
    <name type="common">Eastern mudminnow</name>
    <dbReference type="NCBI Taxonomy" id="75934"/>
    <lineage>
        <taxon>Eukaryota</taxon>
        <taxon>Metazoa</taxon>
        <taxon>Chordata</taxon>
        <taxon>Craniata</taxon>
        <taxon>Vertebrata</taxon>
        <taxon>Euteleostomi</taxon>
        <taxon>Actinopterygii</taxon>
        <taxon>Neopterygii</taxon>
        <taxon>Teleostei</taxon>
        <taxon>Protacanthopterygii</taxon>
        <taxon>Esociformes</taxon>
        <taxon>Umbridae</taxon>
        <taxon>Umbra</taxon>
    </lineage>
</organism>
<reference evidence="2 3" key="1">
    <citation type="submission" date="2024-06" db="EMBL/GenBank/DDBJ databases">
        <authorList>
            <person name="Pan Q."/>
            <person name="Wen M."/>
            <person name="Jouanno E."/>
            <person name="Zahm M."/>
            <person name="Klopp C."/>
            <person name="Cabau C."/>
            <person name="Louis A."/>
            <person name="Berthelot C."/>
            <person name="Parey E."/>
            <person name="Roest Crollius H."/>
            <person name="Montfort J."/>
            <person name="Robinson-Rechavi M."/>
            <person name="Bouchez O."/>
            <person name="Lampietro C."/>
            <person name="Lopez Roques C."/>
            <person name="Donnadieu C."/>
            <person name="Postlethwait J."/>
            <person name="Bobe J."/>
            <person name="Verreycken H."/>
            <person name="Guiguen Y."/>
        </authorList>
    </citation>
    <scope>NUCLEOTIDE SEQUENCE [LARGE SCALE GENOMIC DNA]</scope>
    <source>
        <strain evidence="2">Up_M1</strain>
        <tissue evidence="2">Testis</tissue>
    </source>
</reference>
<dbReference type="Gene3D" id="4.10.40.50">
    <property type="match status" value="1"/>
</dbReference>
<accession>A0ABD0X794</accession>
<comment type="caution">
    <text evidence="2">The sequence shown here is derived from an EMBL/GenBank/DDBJ whole genome shotgun (WGS) entry which is preliminary data.</text>
</comment>
<dbReference type="Proteomes" id="UP001557470">
    <property type="component" value="Unassembled WGS sequence"/>
</dbReference>
<dbReference type="PANTHER" id="PTHR21007:SF5">
    <property type="entry name" value="LIVER-EXPRESSED ANTIMICROBIAL PEPTIDE 2"/>
    <property type="match status" value="1"/>
</dbReference>
<proteinExistence type="predicted"/>
<dbReference type="PANTHER" id="PTHR21007">
    <property type="entry name" value="LIVER EXPRESSED ANTIMICROBIAL PEPTIDE 2"/>
    <property type="match status" value="1"/>
</dbReference>
<feature type="signal peptide" evidence="1">
    <location>
        <begin position="1"/>
        <end position="27"/>
    </location>
</feature>
<dbReference type="Pfam" id="PF07359">
    <property type="entry name" value="LEAP-2"/>
    <property type="match status" value="1"/>
</dbReference>
<keyword evidence="1" id="KW-0732">Signal</keyword>
<name>A0ABD0X794_UMBPY</name>
<evidence type="ECO:0008006" key="4">
    <source>
        <dbReference type="Google" id="ProtNLM"/>
    </source>
</evidence>
<keyword evidence="3" id="KW-1185">Reference proteome</keyword>
<protein>
    <recommendedName>
        <fullName evidence="4">Liver-expressed antimicrobial peptide 2</fullName>
    </recommendedName>
</protein>